<organism evidence="2 3">
    <name type="scientific">Papaver atlanticum</name>
    <dbReference type="NCBI Taxonomy" id="357466"/>
    <lineage>
        <taxon>Eukaryota</taxon>
        <taxon>Viridiplantae</taxon>
        <taxon>Streptophyta</taxon>
        <taxon>Embryophyta</taxon>
        <taxon>Tracheophyta</taxon>
        <taxon>Spermatophyta</taxon>
        <taxon>Magnoliopsida</taxon>
        <taxon>Ranunculales</taxon>
        <taxon>Papaveraceae</taxon>
        <taxon>Papaveroideae</taxon>
        <taxon>Papaver</taxon>
    </lineage>
</organism>
<comment type="caution">
    <text evidence="2">The sequence shown here is derived from an EMBL/GenBank/DDBJ whole genome shotgun (WGS) entry which is preliminary data.</text>
</comment>
<evidence type="ECO:0008006" key="4">
    <source>
        <dbReference type="Google" id="ProtNLM"/>
    </source>
</evidence>
<reference evidence="2" key="1">
    <citation type="submission" date="2022-04" db="EMBL/GenBank/DDBJ databases">
        <title>A functionally conserved STORR gene fusion in Papaver species that diverged 16.8 million years ago.</title>
        <authorList>
            <person name="Catania T."/>
        </authorList>
    </citation>
    <scope>NUCLEOTIDE SEQUENCE</scope>
    <source>
        <strain evidence="2">S-188037</strain>
    </source>
</reference>
<dbReference type="PANTHER" id="PTHR36312:SF1">
    <property type="entry name" value="OS01G0594500 PROTEIN"/>
    <property type="match status" value="1"/>
</dbReference>
<gene>
    <name evidence="2" type="ORF">MKW98_020302</name>
</gene>
<accession>A0AAD4XUU8</accession>
<dbReference type="EMBL" id="JAJJMB010002072">
    <property type="protein sequence ID" value="KAI3953107.1"/>
    <property type="molecule type" value="Genomic_DNA"/>
</dbReference>
<dbReference type="PANTHER" id="PTHR36312">
    <property type="entry name" value="THIONIN-LIKE PROTEIN 1"/>
    <property type="match status" value="1"/>
</dbReference>
<dbReference type="Proteomes" id="UP001202328">
    <property type="component" value="Unassembled WGS sequence"/>
</dbReference>
<sequence>MEGKNVKMISLMVIVMFGMFVGRSSAFSKDCFVGCLVICAVTHPNKQMLVCPFTCLKKCIFRSDSSNKIESLGDHYCKLG</sequence>
<evidence type="ECO:0000313" key="3">
    <source>
        <dbReference type="Proteomes" id="UP001202328"/>
    </source>
</evidence>
<feature type="signal peptide" evidence="1">
    <location>
        <begin position="1"/>
        <end position="26"/>
    </location>
</feature>
<proteinExistence type="predicted"/>
<keyword evidence="1" id="KW-0732">Signal</keyword>
<protein>
    <recommendedName>
        <fullName evidence="4">Thionin-like protein</fullName>
    </recommendedName>
</protein>
<dbReference type="AlphaFoldDB" id="A0AAD4XUU8"/>
<feature type="non-terminal residue" evidence="2">
    <location>
        <position position="80"/>
    </location>
</feature>
<keyword evidence="3" id="KW-1185">Reference proteome</keyword>
<dbReference type="InterPro" id="IPR038975">
    <property type="entry name" value="THNL"/>
</dbReference>
<feature type="chain" id="PRO_5042253482" description="Thionin-like protein" evidence="1">
    <location>
        <begin position="27"/>
        <end position="80"/>
    </location>
</feature>
<name>A0AAD4XUU8_9MAGN</name>
<evidence type="ECO:0000256" key="1">
    <source>
        <dbReference type="SAM" id="SignalP"/>
    </source>
</evidence>
<evidence type="ECO:0000313" key="2">
    <source>
        <dbReference type="EMBL" id="KAI3953107.1"/>
    </source>
</evidence>